<evidence type="ECO:0000313" key="2">
    <source>
        <dbReference type="WBParaSite" id="Minc3s01446g23891"/>
    </source>
</evidence>
<proteinExistence type="predicted"/>
<organism evidence="1 2">
    <name type="scientific">Meloidogyne incognita</name>
    <name type="common">Southern root-knot nematode worm</name>
    <name type="synonym">Oxyuris incognita</name>
    <dbReference type="NCBI Taxonomy" id="6306"/>
    <lineage>
        <taxon>Eukaryota</taxon>
        <taxon>Metazoa</taxon>
        <taxon>Ecdysozoa</taxon>
        <taxon>Nematoda</taxon>
        <taxon>Chromadorea</taxon>
        <taxon>Rhabditida</taxon>
        <taxon>Tylenchina</taxon>
        <taxon>Tylenchomorpha</taxon>
        <taxon>Tylenchoidea</taxon>
        <taxon>Meloidogynidae</taxon>
        <taxon>Meloidogyninae</taxon>
        <taxon>Meloidogyne</taxon>
        <taxon>Meloidogyne incognita group</taxon>
    </lineage>
</organism>
<dbReference type="WBParaSite" id="Minc3s01446g23891">
    <property type="protein sequence ID" value="Minc3s01446g23891"/>
    <property type="gene ID" value="Minc3s01446g23891"/>
</dbReference>
<name>A0A914MBX6_MELIC</name>
<sequence length="130" mass="14779">MHAKHNHSLQLPYLQPQCTNQLYIFQPLQIPHLPNVHFEFRLLLFLRTIVNISGQARFGYQCFHILSPGQLPNGQAVDDSGGNVSYRPMLLSLHPSKYRFLLLLLQAISASVRICTSFVQYSAKASSKQN</sequence>
<keyword evidence="1" id="KW-1185">Reference proteome</keyword>
<accession>A0A914MBX6</accession>
<evidence type="ECO:0000313" key="1">
    <source>
        <dbReference type="Proteomes" id="UP000887563"/>
    </source>
</evidence>
<dbReference type="Proteomes" id="UP000887563">
    <property type="component" value="Unplaced"/>
</dbReference>
<reference evidence="2" key="1">
    <citation type="submission" date="2022-11" db="UniProtKB">
        <authorList>
            <consortium name="WormBaseParasite"/>
        </authorList>
    </citation>
    <scope>IDENTIFICATION</scope>
</reference>
<protein>
    <submittedName>
        <fullName evidence="2">Candidate secreted effector</fullName>
    </submittedName>
</protein>
<dbReference type="AlphaFoldDB" id="A0A914MBX6"/>